<proteinExistence type="predicted"/>
<comment type="caution">
    <text evidence="2">The sequence shown here is derived from an EMBL/GenBank/DDBJ whole genome shotgun (WGS) entry which is preliminary data.</text>
</comment>
<organism evidence="2 3">
    <name type="scientific">Candidatus Buchananbacteria bacterium CG10_big_fil_rev_8_21_14_0_10_42_9</name>
    <dbReference type="NCBI Taxonomy" id="1974526"/>
    <lineage>
        <taxon>Bacteria</taxon>
        <taxon>Candidatus Buchananiibacteriota</taxon>
    </lineage>
</organism>
<evidence type="ECO:0000313" key="2">
    <source>
        <dbReference type="EMBL" id="PIS05636.1"/>
    </source>
</evidence>
<sequence length="195" mass="21781">MTFGEKGVSPADVNFTIDNVNSEAPEADFLVYAKELISMQNADQEIRAAKKWGESVEKVDQGNVAKLKEIIKQIGWPTISKVGQEASNAAFIIVQHADFDRNFQGEALQMMLKARSEDNEDVDGDNIARLTDRILVGESDDNNEQPEQLYGTQHDSNGNLIPIKDQANVDARRSELGMPPLEEEEAAFQEFIKRQ</sequence>
<evidence type="ECO:0000313" key="3">
    <source>
        <dbReference type="Proteomes" id="UP000230935"/>
    </source>
</evidence>
<feature type="compositionally biased region" description="Polar residues" evidence="1">
    <location>
        <begin position="150"/>
        <end position="159"/>
    </location>
</feature>
<dbReference type="Pfam" id="PF20329">
    <property type="entry name" value="DUF6624"/>
    <property type="match status" value="1"/>
</dbReference>
<evidence type="ECO:0000256" key="1">
    <source>
        <dbReference type="SAM" id="MobiDB-lite"/>
    </source>
</evidence>
<feature type="region of interest" description="Disordered" evidence="1">
    <location>
        <begin position="138"/>
        <end position="161"/>
    </location>
</feature>
<reference evidence="3" key="1">
    <citation type="submission" date="2017-09" db="EMBL/GenBank/DDBJ databases">
        <title>Depth-based differentiation of microbial function through sediment-hosted aquifers and enrichment of novel symbionts in the deep terrestrial subsurface.</title>
        <authorList>
            <person name="Probst A.J."/>
            <person name="Ladd B."/>
            <person name="Jarett J.K."/>
            <person name="Geller-Mcgrath D.E."/>
            <person name="Sieber C.M.K."/>
            <person name="Emerson J.B."/>
            <person name="Anantharaman K."/>
            <person name="Thomas B.C."/>
            <person name="Malmstrom R."/>
            <person name="Stieglmeier M."/>
            <person name="Klingl A."/>
            <person name="Woyke T."/>
            <person name="Ryan C.M."/>
            <person name="Banfield J.F."/>
        </authorList>
    </citation>
    <scope>NUCLEOTIDE SEQUENCE [LARGE SCALE GENOMIC DNA]</scope>
</reference>
<gene>
    <name evidence="2" type="ORF">COT81_00115</name>
</gene>
<dbReference type="EMBL" id="PEZZ01000001">
    <property type="protein sequence ID" value="PIS05636.1"/>
    <property type="molecule type" value="Genomic_DNA"/>
</dbReference>
<dbReference type="InterPro" id="IPR046732">
    <property type="entry name" value="DUF6624"/>
</dbReference>
<dbReference type="Proteomes" id="UP000230935">
    <property type="component" value="Unassembled WGS sequence"/>
</dbReference>
<dbReference type="AlphaFoldDB" id="A0A2H0W2R8"/>
<protein>
    <submittedName>
        <fullName evidence="2">Uncharacterized protein</fullName>
    </submittedName>
</protein>
<accession>A0A2H0W2R8</accession>
<name>A0A2H0W2R8_9BACT</name>